<organism evidence="2">
    <name type="scientific">Culex pipiens</name>
    <name type="common">House mosquito</name>
    <dbReference type="NCBI Taxonomy" id="7175"/>
    <lineage>
        <taxon>Eukaryota</taxon>
        <taxon>Metazoa</taxon>
        <taxon>Ecdysozoa</taxon>
        <taxon>Arthropoda</taxon>
        <taxon>Hexapoda</taxon>
        <taxon>Insecta</taxon>
        <taxon>Pterygota</taxon>
        <taxon>Neoptera</taxon>
        <taxon>Endopterygota</taxon>
        <taxon>Diptera</taxon>
        <taxon>Nematocera</taxon>
        <taxon>Culicoidea</taxon>
        <taxon>Culicidae</taxon>
        <taxon>Culicinae</taxon>
        <taxon>Culicini</taxon>
        <taxon>Culex</taxon>
        <taxon>Culex</taxon>
    </lineage>
</organism>
<sequence>MAGHLCRHSQHSSVGHGAGTHLYRCATNYEDRSRTEGGPRGGHAQVAQAPDHQQVYVADRDVQERDPGGGLRRHRVRVPVVGAGTVQTDWRDSTGHAVFPGALVFADRQRDLQRTS</sequence>
<evidence type="ECO:0000313" key="2">
    <source>
        <dbReference type="EMBL" id="CAG6455729.1"/>
    </source>
</evidence>
<reference evidence="2" key="1">
    <citation type="submission" date="2021-05" db="EMBL/GenBank/DDBJ databases">
        <authorList>
            <person name="Alioto T."/>
            <person name="Alioto T."/>
            <person name="Gomez Garrido J."/>
        </authorList>
    </citation>
    <scope>NUCLEOTIDE SEQUENCE</scope>
</reference>
<feature type="region of interest" description="Disordered" evidence="1">
    <location>
        <begin position="1"/>
        <end position="20"/>
    </location>
</feature>
<dbReference type="EMBL" id="HBUE01029224">
    <property type="protein sequence ID" value="CAG6455733.1"/>
    <property type="molecule type" value="Transcribed_RNA"/>
</dbReference>
<dbReference type="EMBL" id="HBUE01216719">
    <property type="protein sequence ID" value="CAG6537349.1"/>
    <property type="molecule type" value="Transcribed_RNA"/>
</dbReference>
<name>A0A8D8F3M8_CULPI</name>
<dbReference type="EMBL" id="HBUE01029220">
    <property type="protein sequence ID" value="CAG6455729.1"/>
    <property type="molecule type" value="Transcribed_RNA"/>
</dbReference>
<dbReference type="AlphaFoldDB" id="A0A8D8F3M8"/>
<feature type="compositionally biased region" description="Basic residues" evidence="1">
    <location>
        <begin position="1"/>
        <end position="10"/>
    </location>
</feature>
<dbReference type="EMBL" id="HBUE01323279">
    <property type="protein sequence ID" value="CAG6589360.1"/>
    <property type="molecule type" value="Transcribed_RNA"/>
</dbReference>
<accession>A0A8D8F3M8</accession>
<dbReference type="EMBL" id="HBUE01216720">
    <property type="protein sequence ID" value="CAG6537351.1"/>
    <property type="molecule type" value="Transcribed_RNA"/>
</dbReference>
<protein>
    <submittedName>
        <fullName evidence="2">(northern house mosquito) hypothetical protein</fullName>
    </submittedName>
</protein>
<evidence type="ECO:0000256" key="1">
    <source>
        <dbReference type="SAM" id="MobiDB-lite"/>
    </source>
</evidence>
<proteinExistence type="predicted"/>
<feature type="region of interest" description="Disordered" evidence="1">
    <location>
        <begin position="31"/>
        <end position="52"/>
    </location>
</feature>
<dbReference type="EMBL" id="HBUE01323280">
    <property type="protein sequence ID" value="CAG6589362.1"/>
    <property type="molecule type" value="Transcribed_RNA"/>
</dbReference>